<dbReference type="GO" id="GO:0043709">
    <property type="term" value="P:cell adhesion involved in single-species biofilm formation"/>
    <property type="evidence" value="ECO:0007669"/>
    <property type="project" value="TreeGrafter"/>
</dbReference>
<dbReference type="InterPro" id="IPR036937">
    <property type="entry name" value="Adhesion_dom_fimbrial_sf"/>
</dbReference>
<dbReference type="EMBL" id="RRGJ01000004">
    <property type="protein sequence ID" value="TJQ17735.1"/>
    <property type="molecule type" value="Genomic_DNA"/>
</dbReference>
<gene>
    <name evidence="1" type="ORF">C9Z68_04615</name>
</gene>
<comment type="caution">
    <text evidence="1">The sequence shown here is derived from an EMBL/GenBank/DDBJ whole genome shotgun (WGS) entry which is preliminary data.</text>
</comment>
<sequence length="190" mass="20551">MMMKTFIYIFALWFSYNAIAASTNINMTANIVSTSCKVTFDNSGSIDLGTVDYNYLNNNTSVDRVYTGGHSFYISVSDCAQVAGKNPARLTVSFTPVAGTLGATNQQVFANQTTNGAKNVGIVILSTQDAQNIFNVLDTHGQPQSIYPVSADQLANATYHFHARMQKVDLTQAATAGLVRASVFVGVYYE</sequence>
<protein>
    <submittedName>
        <fullName evidence="1">Fimbrial protein</fullName>
    </submittedName>
</protein>
<evidence type="ECO:0000313" key="1">
    <source>
        <dbReference type="EMBL" id="TJQ17735.1"/>
    </source>
</evidence>
<dbReference type="PANTHER" id="PTHR33420:SF5">
    <property type="entry name" value="FIMBRIAL SUBUNIT"/>
    <property type="match status" value="1"/>
</dbReference>
<accession>A0A0L7ALP1</accession>
<dbReference type="AlphaFoldDB" id="A0A0L7ALP1"/>
<evidence type="ECO:0000313" key="2">
    <source>
        <dbReference type="Proteomes" id="UP000309937"/>
    </source>
</evidence>
<dbReference type="Proteomes" id="UP000309937">
    <property type="component" value="Unassembled WGS sequence"/>
</dbReference>
<dbReference type="InterPro" id="IPR008966">
    <property type="entry name" value="Adhesion_dom_sf"/>
</dbReference>
<organism evidence="1 2">
    <name type="scientific">Escherichia coli</name>
    <dbReference type="NCBI Taxonomy" id="562"/>
    <lineage>
        <taxon>Bacteria</taxon>
        <taxon>Pseudomonadati</taxon>
        <taxon>Pseudomonadota</taxon>
        <taxon>Gammaproteobacteria</taxon>
        <taxon>Enterobacterales</taxon>
        <taxon>Enterobacteriaceae</taxon>
        <taxon>Escherichia</taxon>
    </lineage>
</organism>
<dbReference type="Gene3D" id="2.60.40.1090">
    <property type="entry name" value="Fimbrial-type adhesion domain"/>
    <property type="match status" value="1"/>
</dbReference>
<dbReference type="RefSeq" id="WP_000980010.1">
    <property type="nucleotide sequence ID" value="NZ_CP169309.1"/>
</dbReference>
<reference evidence="1 2" key="1">
    <citation type="submission" date="2018-12" db="EMBL/GenBank/DDBJ databases">
        <title>Food and Water Safety Consortium.</title>
        <authorList>
            <person name="Tyson S."/>
            <person name="Peterson C.-L."/>
            <person name="Olson A."/>
            <person name="Tyler S."/>
            <person name="Cabral J."/>
            <person name="Lynch T."/>
            <person name="Knox N."/>
            <person name="Van Domselaar G."/>
            <person name="Graham M."/>
        </authorList>
    </citation>
    <scope>NUCLEOTIDE SEQUENCE [LARGE SCALE GENOMIC DNA]</scope>
    <source>
        <strain evidence="1 2">FWSEC0118</strain>
    </source>
</reference>
<dbReference type="PANTHER" id="PTHR33420">
    <property type="entry name" value="FIMBRIAL SUBUNIT ELFA-RELATED"/>
    <property type="match status" value="1"/>
</dbReference>
<dbReference type="InterPro" id="IPR050263">
    <property type="entry name" value="Bact_Fimbrial_Adh_Pro"/>
</dbReference>
<dbReference type="NCBIfam" id="NF011794">
    <property type="entry name" value="PRK15262.1"/>
    <property type="match status" value="1"/>
</dbReference>
<name>A0A0L7ALP1_ECOLX</name>
<dbReference type="SUPFAM" id="SSF49401">
    <property type="entry name" value="Bacterial adhesins"/>
    <property type="match status" value="1"/>
</dbReference>
<dbReference type="GO" id="GO:0009289">
    <property type="term" value="C:pilus"/>
    <property type="evidence" value="ECO:0007669"/>
    <property type="project" value="InterPro"/>
</dbReference>
<dbReference type="InterPro" id="IPR000259">
    <property type="entry name" value="Adhesion_dom_fimbrial"/>
</dbReference>
<proteinExistence type="predicted"/>
<dbReference type="Pfam" id="PF00419">
    <property type="entry name" value="Fimbrial"/>
    <property type="match status" value="1"/>
</dbReference>